<dbReference type="EMBL" id="LXQA010848105">
    <property type="protein sequence ID" value="MCI73858.1"/>
    <property type="molecule type" value="Genomic_DNA"/>
</dbReference>
<name>A0A392ULU4_9FABA</name>
<organism evidence="1 2">
    <name type="scientific">Trifolium medium</name>
    <dbReference type="NCBI Taxonomy" id="97028"/>
    <lineage>
        <taxon>Eukaryota</taxon>
        <taxon>Viridiplantae</taxon>
        <taxon>Streptophyta</taxon>
        <taxon>Embryophyta</taxon>
        <taxon>Tracheophyta</taxon>
        <taxon>Spermatophyta</taxon>
        <taxon>Magnoliopsida</taxon>
        <taxon>eudicotyledons</taxon>
        <taxon>Gunneridae</taxon>
        <taxon>Pentapetalae</taxon>
        <taxon>rosids</taxon>
        <taxon>fabids</taxon>
        <taxon>Fabales</taxon>
        <taxon>Fabaceae</taxon>
        <taxon>Papilionoideae</taxon>
        <taxon>50 kb inversion clade</taxon>
        <taxon>NPAAA clade</taxon>
        <taxon>Hologalegina</taxon>
        <taxon>IRL clade</taxon>
        <taxon>Trifolieae</taxon>
        <taxon>Trifolium</taxon>
    </lineage>
</organism>
<proteinExistence type="predicted"/>
<dbReference type="Proteomes" id="UP000265520">
    <property type="component" value="Unassembled WGS sequence"/>
</dbReference>
<protein>
    <submittedName>
        <fullName evidence="1">Uncharacterized protein</fullName>
    </submittedName>
</protein>
<keyword evidence="2" id="KW-1185">Reference proteome</keyword>
<evidence type="ECO:0000313" key="1">
    <source>
        <dbReference type="EMBL" id="MCI73858.1"/>
    </source>
</evidence>
<accession>A0A392ULU4</accession>
<reference evidence="1 2" key="1">
    <citation type="journal article" date="2018" name="Front. Plant Sci.">
        <title>Red Clover (Trifolium pratense) and Zigzag Clover (T. medium) - A Picture of Genomic Similarities and Differences.</title>
        <authorList>
            <person name="Dluhosova J."/>
            <person name="Istvanek J."/>
            <person name="Nedelnik J."/>
            <person name="Repkova J."/>
        </authorList>
    </citation>
    <scope>NUCLEOTIDE SEQUENCE [LARGE SCALE GENOMIC DNA]</scope>
    <source>
        <strain evidence="2">cv. 10/8</strain>
        <tissue evidence="1">Leaf</tissue>
    </source>
</reference>
<evidence type="ECO:0000313" key="2">
    <source>
        <dbReference type="Proteomes" id="UP000265520"/>
    </source>
</evidence>
<dbReference type="AlphaFoldDB" id="A0A392ULU4"/>
<comment type="caution">
    <text evidence="1">The sequence shown here is derived from an EMBL/GenBank/DDBJ whole genome shotgun (WGS) entry which is preliminary data.</text>
</comment>
<feature type="non-terminal residue" evidence="1">
    <location>
        <position position="1"/>
    </location>
</feature>
<sequence length="59" mass="6511">TVLIQTESAKVSSNMVVEEGFNNTQAEKRRKYEQIGQNNTIGAQGMKVASLTPKASQWL</sequence>